<organism evidence="2 3">
    <name type="scientific">Sphaerotilus uruguayifluvii</name>
    <dbReference type="NCBI Taxonomy" id="2735897"/>
    <lineage>
        <taxon>Bacteria</taxon>
        <taxon>Pseudomonadati</taxon>
        <taxon>Pseudomonadota</taxon>
        <taxon>Betaproteobacteria</taxon>
        <taxon>Burkholderiales</taxon>
        <taxon>Sphaerotilaceae</taxon>
        <taxon>Sphaerotilus</taxon>
    </lineage>
</organism>
<feature type="region of interest" description="Disordered" evidence="1">
    <location>
        <begin position="343"/>
        <end position="362"/>
    </location>
</feature>
<dbReference type="RefSeq" id="WP_173807096.1">
    <property type="nucleotide sequence ID" value="NZ_JABSNM010000022.1"/>
</dbReference>
<dbReference type="EMBL" id="JABSNM010000022">
    <property type="protein sequence ID" value="NRT58068.1"/>
    <property type="molecule type" value="Genomic_DNA"/>
</dbReference>
<keyword evidence="3" id="KW-1185">Reference proteome</keyword>
<reference evidence="2 3" key="1">
    <citation type="submission" date="2020-05" db="EMBL/GenBank/DDBJ databases">
        <title>Genomic Encyclopedia of Type Strains, Phase IV (KMG-V): Genome sequencing to study the core and pangenomes of soil and plant-associated prokaryotes.</title>
        <authorList>
            <person name="Whitman W."/>
        </authorList>
    </citation>
    <scope>NUCLEOTIDE SEQUENCE [LARGE SCALE GENOMIC DNA]</scope>
    <source>
        <strain evidence="2 3">C29</strain>
    </source>
</reference>
<dbReference type="Proteomes" id="UP001516061">
    <property type="component" value="Unassembled WGS sequence"/>
</dbReference>
<evidence type="ECO:0000256" key="1">
    <source>
        <dbReference type="SAM" id="MobiDB-lite"/>
    </source>
</evidence>
<sequence>MSQSADLRYRLERERREQLHLEQMRASTRPFLERHARLLEDLSAQGLDQALPEEFAQARRQLEQGWRQLQANPREARDISLALSQSLPGLPARARAARQAAWAAEAEARRLDDVLRQEHLQGLRDAAERVWSRTLVDCGDALALQLARPALTRLRRQLETRQAAPDEAMLADLQTQLGEVLAQARQQADGVRAQAREQAEQDARAGLREQLAGFGLQADVAQDSGTLAAQLGQAIERTDTLAVDEAVRREVVRAVHQALDEAGFVVERPRRLRDSGRDEVLLQASRPSGAEAEFRIDLEGGLHYHFDRYEGRACRQDIDQVLPSLQEIYGIRLSDQRVIWENPDDRDRDARPLPGATHRSRN</sequence>
<accession>A0ABX2G6V9</accession>
<comment type="caution">
    <text evidence="2">The sequence shown here is derived from an EMBL/GenBank/DDBJ whole genome shotgun (WGS) entry which is preliminary data.</text>
</comment>
<proteinExistence type="predicted"/>
<gene>
    <name evidence="2" type="ORF">HNQ01_003834</name>
</gene>
<protein>
    <submittedName>
        <fullName evidence="2">Uncharacterized protein</fullName>
    </submittedName>
</protein>
<evidence type="ECO:0000313" key="3">
    <source>
        <dbReference type="Proteomes" id="UP001516061"/>
    </source>
</evidence>
<name>A0ABX2G6V9_9BURK</name>
<evidence type="ECO:0000313" key="2">
    <source>
        <dbReference type="EMBL" id="NRT58068.1"/>
    </source>
</evidence>